<dbReference type="Pfam" id="PF01352">
    <property type="entry name" value="KRAB"/>
    <property type="match status" value="1"/>
</dbReference>
<dbReference type="GO" id="GO:0008270">
    <property type="term" value="F:zinc ion binding"/>
    <property type="evidence" value="ECO:0007669"/>
    <property type="project" value="UniProtKB-KW"/>
</dbReference>
<dbReference type="Pfam" id="PF00096">
    <property type="entry name" value="zf-C2H2"/>
    <property type="match status" value="4"/>
</dbReference>
<dbReference type="RefSeq" id="XP_054935217.1">
    <property type="nucleotide sequence ID" value="XM_055079242.1"/>
</dbReference>
<dbReference type="PROSITE" id="PS00028">
    <property type="entry name" value="ZINC_FINGER_C2H2_1"/>
    <property type="match status" value="3"/>
</dbReference>
<feature type="domain" description="C2H2-type" evidence="10">
    <location>
        <begin position="184"/>
        <end position="211"/>
    </location>
</feature>
<dbReference type="GO" id="GO:0000978">
    <property type="term" value="F:RNA polymerase II cis-regulatory region sequence-specific DNA binding"/>
    <property type="evidence" value="ECO:0007669"/>
    <property type="project" value="TreeGrafter"/>
</dbReference>
<keyword evidence="12" id="KW-1185">Reference proteome</keyword>
<feature type="region of interest" description="Disordered" evidence="9">
    <location>
        <begin position="41"/>
        <end position="72"/>
    </location>
</feature>
<name>A0A9W2W7Q3_PHYMC</name>
<dbReference type="InterPro" id="IPR036051">
    <property type="entry name" value="KRAB_dom_sf"/>
</dbReference>
<dbReference type="GO" id="GO:0001228">
    <property type="term" value="F:DNA-binding transcription activator activity, RNA polymerase II-specific"/>
    <property type="evidence" value="ECO:0007669"/>
    <property type="project" value="TreeGrafter"/>
</dbReference>
<reference evidence="13" key="1">
    <citation type="submission" date="2025-08" db="UniProtKB">
        <authorList>
            <consortium name="RefSeq"/>
        </authorList>
    </citation>
    <scope>IDENTIFICATION</scope>
    <source>
        <tissue evidence="13">Muscle</tissue>
    </source>
</reference>
<dbReference type="FunFam" id="3.30.160.60:FF:001498">
    <property type="entry name" value="Zinc finger protein 404"/>
    <property type="match status" value="1"/>
</dbReference>
<dbReference type="PROSITE" id="PS50157">
    <property type="entry name" value="ZINC_FINGER_C2H2_2"/>
    <property type="match status" value="4"/>
</dbReference>
<keyword evidence="3" id="KW-0479">Metal-binding</keyword>
<dbReference type="FunFam" id="3.30.160.60:FF:000135">
    <property type="entry name" value="Zinc finger protein 358"/>
    <property type="match status" value="1"/>
</dbReference>
<evidence type="ECO:0000256" key="8">
    <source>
        <dbReference type="PROSITE-ProRule" id="PRU00042"/>
    </source>
</evidence>
<dbReference type="InterPro" id="IPR036236">
    <property type="entry name" value="Znf_C2H2_sf"/>
</dbReference>
<evidence type="ECO:0000313" key="13">
    <source>
        <dbReference type="RefSeq" id="XP_054935217.1"/>
    </source>
</evidence>
<organism evidence="12 13">
    <name type="scientific">Physeter macrocephalus</name>
    <name type="common">Sperm whale</name>
    <name type="synonym">Physeter catodon</name>
    <dbReference type="NCBI Taxonomy" id="9755"/>
    <lineage>
        <taxon>Eukaryota</taxon>
        <taxon>Metazoa</taxon>
        <taxon>Chordata</taxon>
        <taxon>Craniata</taxon>
        <taxon>Vertebrata</taxon>
        <taxon>Euteleostomi</taxon>
        <taxon>Mammalia</taxon>
        <taxon>Eutheria</taxon>
        <taxon>Laurasiatheria</taxon>
        <taxon>Artiodactyla</taxon>
        <taxon>Whippomorpha</taxon>
        <taxon>Cetacea</taxon>
        <taxon>Odontoceti</taxon>
        <taxon>Physeteridae</taxon>
        <taxon>Physeter</taxon>
    </lineage>
</organism>
<dbReference type="FunFam" id="3.30.160.60:FF:001111">
    <property type="entry name" value="Zinc finger protein 92 homolog"/>
    <property type="match status" value="1"/>
</dbReference>
<dbReference type="AlphaFoldDB" id="A0A9W2W7Q3"/>
<evidence type="ECO:0000256" key="1">
    <source>
        <dbReference type="ARBA" id="ARBA00004123"/>
    </source>
</evidence>
<evidence type="ECO:0000256" key="6">
    <source>
        <dbReference type="ARBA" id="ARBA00022833"/>
    </source>
</evidence>
<dbReference type="Gene3D" id="6.10.140.140">
    <property type="match status" value="1"/>
</dbReference>
<dbReference type="SMART" id="SM00355">
    <property type="entry name" value="ZnF_C2H2"/>
    <property type="match status" value="4"/>
</dbReference>
<evidence type="ECO:0000256" key="7">
    <source>
        <dbReference type="ARBA" id="ARBA00023242"/>
    </source>
</evidence>
<dbReference type="Proteomes" id="UP000248484">
    <property type="component" value="Chromosome 17"/>
</dbReference>
<dbReference type="KEGG" id="pcad:102986251"/>
<comment type="similarity">
    <text evidence="2">Belongs to the krueppel C2H2-type zinc-finger protein family.</text>
</comment>
<feature type="domain" description="C2H2-type" evidence="10">
    <location>
        <begin position="212"/>
        <end position="239"/>
    </location>
</feature>
<keyword evidence="7" id="KW-0539">Nucleus</keyword>
<sequence>MVMDPVQEWGLLDEAQRHLYHAVMTENFALVTSLGCWHGAQDEEAPSEQSVSVGMSEVGTPKPDPSTKKAQPYEMCDPLSKDLLHLPEHDGMYPDEGLYICGANLFQHQKEQIRDKLSRRDEGQPSFLTNSSIHSAERTLTCSRDGKDFPGSIGLLQQLTPHNAGKPQRDTECGEAFDSRQSDYRCTQCGKAFRQKQILVEHQKIHTGVRPYECSKCGMAFIRKFHLVQHQRIHTGERPFQCSECGKCFRYNSTLISHQRVHTGLSPYECSKCGEFFKYNANFMKHQRKDEGQPSFLTNSSIHSAERTLTCSRDGKDFPGSTGLLQQPAPHSVGKPHKDTECREAFGRRSDYRCAHCGKAFS</sequence>
<accession>A0A9W2W7Q3</accession>
<dbReference type="InterPro" id="IPR013087">
    <property type="entry name" value="Znf_C2H2_type"/>
</dbReference>
<dbReference type="GeneID" id="102986251"/>
<keyword evidence="6" id="KW-0862">Zinc</keyword>
<evidence type="ECO:0000256" key="5">
    <source>
        <dbReference type="ARBA" id="ARBA00022771"/>
    </source>
</evidence>
<dbReference type="CDD" id="cd07765">
    <property type="entry name" value="KRAB_A-box"/>
    <property type="match status" value="1"/>
</dbReference>
<evidence type="ECO:0000256" key="4">
    <source>
        <dbReference type="ARBA" id="ARBA00022737"/>
    </source>
</evidence>
<dbReference type="SUPFAM" id="SSF109640">
    <property type="entry name" value="KRAB domain (Kruppel-associated box)"/>
    <property type="match status" value="1"/>
</dbReference>
<keyword evidence="5 8" id="KW-0863">Zinc-finger</keyword>
<dbReference type="PROSITE" id="PS50805">
    <property type="entry name" value="KRAB"/>
    <property type="match status" value="1"/>
</dbReference>
<evidence type="ECO:0000313" key="12">
    <source>
        <dbReference type="Proteomes" id="UP000248484"/>
    </source>
</evidence>
<dbReference type="InterPro" id="IPR001909">
    <property type="entry name" value="KRAB"/>
</dbReference>
<feature type="domain" description="C2H2-type" evidence="10">
    <location>
        <begin position="240"/>
        <end position="267"/>
    </location>
</feature>
<dbReference type="OrthoDB" id="427030at2759"/>
<evidence type="ECO:0000256" key="2">
    <source>
        <dbReference type="ARBA" id="ARBA00006991"/>
    </source>
</evidence>
<evidence type="ECO:0000256" key="9">
    <source>
        <dbReference type="SAM" id="MobiDB-lite"/>
    </source>
</evidence>
<feature type="domain" description="KRAB" evidence="11">
    <location>
        <begin position="1"/>
        <end position="78"/>
    </location>
</feature>
<dbReference type="SUPFAM" id="SSF57667">
    <property type="entry name" value="beta-beta-alpha zinc fingers"/>
    <property type="match status" value="2"/>
</dbReference>
<proteinExistence type="inferred from homology"/>
<dbReference type="PANTHER" id="PTHR24393:SF166">
    <property type="entry name" value="ZINC FINGER PROTEIN 771"/>
    <property type="match status" value="1"/>
</dbReference>
<dbReference type="PANTHER" id="PTHR24393">
    <property type="entry name" value="ZINC FINGER PROTEIN"/>
    <property type="match status" value="1"/>
</dbReference>
<gene>
    <name evidence="13" type="primary">LOC102986251</name>
</gene>
<feature type="domain" description="C2H2-type" evidence="10">
    <location>
        <begin position="268"/>
        <end position="308"/>
    </location>
</feature>
<keyword evidence="4" id="KW-0677">Repeat</keyword>
<evidence type="ECO:0000259" key="10">
    <source>
        <dbReference type="PROSITE" id="PS50157"/>
    </source>
</evidence>
<protein>
    <submittedName>
        <fullName evidence="13">Zinc finger protein 547-like</fullName>
    </submittedName>
</protein>
<evidence type="ECO:0000256" key="3">
    <source>
        <dbReference type="ARBA" id="ARBA00022723"/>
    </source>
</evidence>
<evidence type="ECO:0000259" key="11">
    <source>
        <dbReference type="PROSITE" id="PS50805"/>
    </source>
</evidence>
<dbReference type="Gene3D" id="3.30.160.60">
    <property type="entry name" value="Classic Zinc Finger"/>
    <property type="match status" value="4"/>
</dbReference>
<dbReference type="GO" id="GO:0005634">
    <property type="term" value="C:nucleus"/>
    <property type="evidence" value="ECO:0007669"/>
    <property type="project" value="UniProtKB-SubCell"/>
</dbReference>
<comment type="subcellular location">
    <subcellularLocation>
        <location evidence="1">Nucleus</location>
    </subcellularLocation>
</comment>